<keyword evidence="1" id="KW-0812">Transmembrane</keyword>
<protein>
    <submittedName>
        <fullName evidence="2">Uncharacterized protein</fullName>
    </submittedName>
</protein>
<dbReference type="EMBL" id="CP006696">
    <property type="protein sequence ID" value="AIC11606.1"/>
    <property type="molecule type" value="Genomic_DNA"/>
</dbReference>
<proteinExistence type="predicted"/>
<evidence type="ECO:0000313" key="2">
    <source>
        <dbReference type="EMBL" id="AIC11606.1"/>
    </source>
</evidence>
<dbReference type="KEGG" id="xfs:D934_12040"/>
<organism evidence="2 3">
    <name type="scientific">Xylella fastidiosa subsp. sandyi Ann-1</name>
    <dbReference type="NCBI Taxonomy" id="155920"/>
    <lineage>
        <taxon>Bacteria</taxon>
        <taxon>Pseudomonadati</taxon>
        <taxon>Pseudomonadota</taxon>
        <taxon>Gammaproteobacteria</taxon>
        <taxon>Lysobacterales</taxon>
        <taxon>Lysobacteraceae</taxon>
        <taxon>Xylella</taxon>
    </lineage>
</organism>
<sequence>MVFWDVGVSGWGIFGLRCAAVLKCVGTLQEWLAAAKYLVFRSRLYLCYLERVIIVAMCCVFWHGIGVVSQ</sequence>
<name>A0A060HDX0_XYLFS</name>
<feature type="transmembrane region" description="Helical" evidence="1">
    <location>
        <begin position="45"/>
        <end position="65"/>
    </location>
</feature>
<keyword evidence="1" id="KW-0472">Membrane</keyword>
<accession>A0A060HDX0</accession>
<dbReference type="Proteomes" id="UP000027215">
    <property type="component" value="Chromosome"/>
</dbReference>
<keyword evidence="1" id="KW-1133">Transmembrane helix</keyword>
<dbReference type="HOGENOM" id="CLU_2756952_0_0_6"/>
<gene>
    <name evidence="2" type="ORF">D934_12040</name>
</gene>
<evidence type="ECO:0000256" key="1">
    <source>
        <dbReference type="SAM" id="Phobius"/>
    </source>
</evidence>
<evidence type="ECO:0000313" key="3">
    <source>
        <dbReference type="Proteomes" id="UP000027215"/>
    </source>
</evidence>
<reference evidence="2 3" key="1">
    <citation type="submission" date="2013-08" db="EMBL/GenBank/DDBJ databases">
        <authorList>
            <person name="Stouthamer R."/>
            <person name="Nunney L."/>
        </authorList>
    </citation>
    <scope>NUCLEOTIDE SEQUENCE [LARGE SCALE GENOMIC DNA]</scope>
    <source>
        <strain evidence="3">ann-1</strain>
    </source>
</reference>
<dbReference type="AlphaFoldDB" id="A0A060HDX0"/>